<proteinExistence type="predicted"/>
<evidence type="ECO:0000313" key="2">
    <source>
        <dbReference type="Proteomes" id="UP000789570"/>
    </source>
</evidence>
<reference evidence="1" key="1">
    <citation type="submission" date="2021-06" db="EMBL/GenBank/DDBJ databases">
        <authorList>
            <person name="Kallberg Y."/>
            <person name="Tangrot J."/>
            <person name="Rosling A."/>
        </authorList>
    </citation>
    <scope>NUCLEOTIDE SEQUENCE</scope>
    <source>
        <strain evidence="1">UK204</strain>
    </source>
</reference>
<feature type="non-terminal residue" evidence="1">
    <location>
        <position position="81"/>
    </location>
</feature>
<evidence type="ECO:0000313" key="1">
    <source>
        <dbReference type="EMBL" id="CAG8761263.1"/>
    </source>
</evidence>
<dbReference type="AlphaFoldDB" id="A0A9N9J3X9"/>
<name>A0A9N9J3X9_9GLOM</name>
<organism evidence="1 2">
    <name type="scientific">Funneliformis caledonium</name>
    <dbReference type="NCBI Taxonomy" id="1117310"/>
    <lineage>
        <taxon>Eukaryota</taxon>
        <taxon>Fungi</taxon>
        <taxon>Fungi incertae sedis</taxon>
        <taxon>Mucoromycota</taxon>
        <taxon>Glomeromycotina</taxon>
        <taxon>Glomeromycetes</taxon>
        <taxon>Glomerales</taxon>
        <taxon>Glomeraceae</taxon>
        <taxon>Funneliformis</taxon>
    </lineage>
</organism>
<accession>A0A9N9J3X9</accession>
<gene>
    <name evidence="1" type="ORF">FCALED_LOCUS16941</name>
</gene>
<comment type="caution">
    <text evidence="1">The sequence shown here is derived from an EMBL/GenBank/DDBJ whole genome shotgun (WGS) entry which is preliminary data.</text>
</comment>
<keyword evidence="2" id="KW-1185">Reference proteome</keyword>
<dbReference type="EMBL" id="CAJVPQ010022752">
    <property type="protein sequence ID" value="CAG8761263.1"/>
    <property type="molecule type" value="Genomic_DNA"/>
</dbReference>
<sequence length="81" mass="9271">AVFDQQLNIDDYNNIYIKRMPNTVTTSIAAHLTTILLNLIENELAIPKQDIHNSALVDALLIKTGVDNYLMSLYSFFHNQY</sequence>
<protein>
    <submittedName>
        <fullName evidence="1">17723_t:CDS:1</fullName>
    </submittedName>
</protein>
<dbReference type="Proteomes" id="UP000789570">
    <property type="component" value="Unassembled WGS sequence"/>
</dbReference>